<dbReference type="EMBL" id="KK198760">
    <property type="protein sequence ID" value="KCW60670.1"/>
    <property type="molecule type" value="Genomic_DNA"/>
</dbReference>
<feature type="compositionally biased region" description="Basic and acidic residues" evidence="1">
    <location>
        <begin position="1"/>
        <end position="16"/>
    </location>
</feature>
<feature type="compositionally biased region" description="Basic and acidic residues" evidence="1">
    <location>
        <begin position="35"/>
        <end position="55"/>
    </location>
</feature>
<evidence type="ECO:0000313" key="2">
    <source>
        <dbReference type="EMBL" id="KCW60670.1"/>
    </source>
</evidence>
<feature type="region of interest" description="Disordered" evidence="1">
    <location>
        <begin position="1"/>
        <end position="244"/>
    </location>
</feature>
<dbReference type="Gramene" id="KCW60670">
    <property type="protein sequence ID" value="KCW60670"/>
    <property type="gene ID" value="EUGRSUZ_H03400"/>
</dbReference>
<gene>
    <name evidence="2" type="ORF">EUGRSUZ_H03400</name>
</gene>
<protein>
    <submittedName>
        <fullName evidence="2">Uncharacterized protein</fullName>
    </submittedName>
</protein>
<accession>A0A059B4T2</accession>
<dbReference type="PANTHER" id="PTHR33333:SF43">
    <property type="match status" value="1"/>
</dbReference>
<proteinExistence type="predicted"/>
<name>A0A059B4T2_EUCGR</name>
<dbReference type="PANTHER" id="PTHR33333">
    <property type="entry name" value="ERYTHROCYTE MEMBRANE PROTEIN 1-LIKE"/>
    <property type="match status" value="1"/>
</dbReference>
<dbReference type="InterPro" id="IPR039926">
    <property type="entry name" value="Egg_app_1"/>
</dbReference>
<dbReference type="AlphaFoldDB" id="A0A059B4T2"/>
<feature type="compositionally biased region" description="Basic and acidic residues" evidence="1">
    <location>
        <begin position="233"/>
        <end position="244"/>
    </location>
</feature>
<feature type="compositionally biased region" description="Basic and acidic residues" evidence="1">
    <location>
        <begin position="172"/>
        <end position="195"/>
    </location>
</feature>
<feature type="compositionally biased region" description="Basic and acidic residues" evidence="1">
    <location>
        <begin position="208"/>
        <end position="224"/>
    </location>
</feature>
<feature type="compositionally biased region" description="Basic and acidic residues" evidence="1">
    <location>
        <begin position="134"/>
        <end position="146"/>
    </location>
</feature>
<feature type="compositionally biased region" description="Basic and acidic residues" evidence="1">
    <location>
        <begin position="73"/>
        <end position="107"/>
    </location>
</feature>
<organism evidence="2">
    <name type="scientific">Eucalyptus grandis</name>
    <name type="common">Flooded gum</name>
    <dbReference type="NCBI Taxonomy" id="71139"/>
    <lineage>
        <taxon>Eukaryota</taxon>
        <taxon>Viridiplantae</taxon>
        <taxon>Streptophyta</taxon>
        <taxon>Embryophyta</taxon>
        <taxon>Tracheophyta</taxon>
        <taxon>Spermatophyta</taxon>
        <taxon>Magnoliopsida</taxon>
        <taxon>eudicotyledons</taxon>
        <taxon>Gunneridae</taxon>
        <taxon>Pentapetalae</taxon>
        <taxon>rosids</taxon>
        <taxon>malvids</taxon>
        <taxon>Myrtales</taxon>
        <taxon>Myrtaceae</taxon>
        <taxon>Myrtoideae</taxon>
        <taxon>Eucalypteae</taxon>
        <taxon>Eucalyptus</taxon>
    </lineage>
</organism>
<reference evidence="2" key="1">
    <citation type="submission" date="2013-07" db="EMBL/GenBank/DDBJ databases">
        <title>The genome of Eucalyptus grandis.</title>
        <authorList>
            <person name="Schmutz J."/>
            <person name="Hayes R."/>
            <person name="Myburg A."/>
            <person name="Tuskan G."/>
            <person name="Grattapaglia D."/>
            <person name="Rokhsar D.S."/>
        </authorList>
    </citation>
    <scope>NUCLEOTIDE SEQUENCE</scope>
    <source>
        <tissue evidence="2">Leaf extractions</tissue>
    </source>
</reference>
<dbReference type="InParanoid" id="A0A059B4T2"/>
<sequence length="244" mass="27962">MKAPGRDMRIPRRPFEEDPATYFRNLRSNSSEPSGEEKTMKAPGRDMRIPRRPFEEDPATYFRNLRSNSSKPSGEEKAMKAPGRDMRIPQRTFEGRKDHESSREGDAHTPASLRGGPRYLLPQPAEQLVQAQWRRKDHESSREGHSHTPAYLRGEPRSLLPQPAEPLVQAQRRREDHESSREGHAHTQRAFKEDPAANFHDLQSDSSKPGEEEKTMKAPGRDMRIPQNLLPRPVERPPEEVVAS</sequence>
<evidence type="ECO:0000256" key="1">
    <source>
        <dbReference type="SAM" id="MobiDB-lite"/>
    </source>
</evidence>